<dbReference type="CDD" id="cd13669">
    <property type="entry name" value="PBP2_TRAP_TM0322_like"/>
    <property type="match status" value="1"/>
</dbReference>
<protein>
    <submittedName>
        <fullName evidence="3">C4-dicarboxylate TRAP transporter substrate-binding protein</fullName>
    </submittedName>
</protein>
<dbReference type="InterPro" id="IPR038404">
    <property type="entry name" value="TRAP_DctP_sf"/>
</dbReference>
<gene>
    <name evidence="3" type="ORF">ACIPEN_20760</name>
</gene>
<dbReference type="Proteomes" id="UP001617427">
    <property type="component" value="Unassembled WGS sequence"/>
</dbReference>
<keyword evidence="4" id="KW-1185">Reference proteome</keyword>
<dbReference type="PANTHER" id="PTHR33376:SF3">
    <property type="entry name" value="C4-DICARBOXYLATE-BINDING PROTEIN"/>
    <property type="match status" value="1"/>
</dbReference>
<comment type="caution">
    <text evidence="3">The sequence shown here is derived from an EMBL/GenBank/DDBJ whole genome shotgun (WGS) entry which is preliminary data.</text>
</comment>
<evidence type="ECO:0000256" key="1">
    <source>
        <dbReference type="ARBA" id="ARBA00022729"/>
    </source>
</evidence>
<keyword evidence="1 2" id="KW-0732">Signal</keyword>
<dbReference type="InterPro" id="IPR004682">
    <property type="entry name" value="TRAP_DctP"/>
</dbReference>
<evidence type="ECO:0000313" key="4">
    <source>
        <dbReference type="Proteomes" id="UP001617427"/>
    </source>
</evidence>
<organism evidence="3 4">
    <name type="scientific">Herbaspirillum chlorophenolicum</name>
    <dbReference type="NCBI Taxonomy" id="211589"/>
    <lineage>
        <taxon>Bacteria</taxon>
        <taxon>Pseudomonadati</taxon>
        <taxon>Pseudomonadota</taxon>
        <taxon>Betaproteobacteria</taxon>
        <taxon>Burkholderiales</taxon>
        <taxon>Oxalobacteraceae</taxon>
        <taxon>Herbaspirillum</taxon>
    </lineage>
</organism>
<feature type="signal peptide" evidence="2">
    <location>
        <begin position="1"/>
        <end position="23"/>
    </location>
</feature>
<dbReference type="PANTHER" id="PTHR33376">
    <property type="match status" value="1"/>
</dbReference>
<dbReference type="Gene3D" id="3.40.190.170">
    <property type="entry name" value="Bacterial extracellular solute-binding protein, family 7"/>
    <property type="match status" value="1"/>
</dbReference>
<feature type="chain" id="PRO_5047149578" evidence="2">
    <location>
        <begin position="24"/>
        <end position="326"/>
    </location>
</feature>
<dbReference type="PIRSF" id="PIRSF006470">
    <property type="entry name" value="DctB"/>
    <property type="match status" value="1"/>
</dbReference>
<name>A0ABW8F4P5_9BURK</name>
<dbReference type="Pfam" id="PF03480">
    <property type="entry name" value="DctP"/>
    <property type="match status" value="1"/>
</dbReference>
<dbReference type="NCBIfam" id="NF037995">
    <property type="entry name" value="TRAP_S1"/>
    <property type="match status" value="1"/>
</dbReference>
<evidence type="ECO:0000313" key="3">
    <source>
        <dbReference type="EMBL" id="MFJ3048272.1"/>
    </source>
</evidence>
<evidence type="ECO:0000256" key="2">
    <source>
        <dbReference type="SAM" id="SignalP"/>
    </source>
</evidence>
<reference evidence="3 4" key="1">
    <citation type="submission" date="2024-10" db="EMBL/GenBank/DDBJ databases">
        <title>The Natural Products Discovery Center: Release of the First 8490 Sequenced Strains for Exploring Actinobacteria Biosynthetic Diversity.</title>
        <authorList>
            <person name="Kalkreuter E."/>
            <person name="Kautsar S.A."/>
            <person name="Yang D."/>
            <person name="Bader C.D."/>
            <person name="Teijaro C.N."/>
            <person name="Fluegel L."/>
            <person name="Davis C.M."/>
            <person name="Simpson J.R."/>
            <person name="Lauterbach L."/>
            <person name="Steele A.D."/>
            <person name="Gui C."/>
            <person name="Meng S."/>
            <person name="Li G."/>
            <person name="Viehrig K."/>
            <person name="Ye F."/>
            <person name="Su P."/>
            <person name="Kiefer A.F."/>
            <person name="Nichols A."/>
            <person name="Cepeda A.J."/>
            <person name="Yan W."/>
            <person name="Fan B."/>
            <person name="Jiang Y."/>
            <person name="Adhikari A."/>
            <person name="Zheng C.-J."/>
            <person name="Schuster L."/>
            <person name="Cowan T.M."/>
            <person name="Smanski M.J."/>
            <person name="Chevrette M.G."/>
            <person name="De Carvalho L.P.S."/>
            <person name="Shen B."/>
        </authorList>
    </citation>
    <scope>NUCLEOTIDE SEQUENCE [LARGE SCALE GENOMIC DNA]</scope>
    <source>
        <strain evidence="3 4">NPDC087045</strain>
    </source>
</reference>
<dbReference type="EMBL" id="JBIUZV010000016">
    <property type="protein sequence ID" value="MFJ3048272.1"/>
    <property type="molecule type" value="Genomic_DNA"/>
</dbReference>
<dbReference type="InterPro" id="IPR018389">
    <property type="entry name" value="DctP_fam"/>
</dbReference>
<sequence length="326" mass="35917">MRQILLALGAVMAFGATAIPAAAQVKLRLAHALSTSEPVHKASEAFAKAVNERSGGKLRITVFPSEQLGPNKEVYEQVRHGAPIIQLADPAFMADYVPDLGVMNGPYLLDNPQQFKMLLASDWYKEMDKEMQKAGFRALSFNYFFGIRNMIGSKPFRSPADIKGVTVRIAPNPMWVETFKALGARGVPLPWTEVYSALAQHVVDAVEAPLGSLVGSKLQEQRKILSLTGHFTAYVGLVMNEKIFESLSPDLQKILIEESVKAGEAMTATTIENDKKLIEDLKKQGVTVVSDVNVKAFRDATAPVYSAFPKWTPGLYPRIRKILDQK</sequence>
<accession>A0ABW8F4P5</accession>
<dbReference type="NCBIfam" id="TIGR00787">
    <property type="entry name" value="dctP"/>
    <property type="match status" value="1"/>
</dbReference>
<dbReference type="RefSeq" id="WP_402703194.1">
    <property type="nucleotide sequence ID" value="NZ_JBIUZV010000016.1"/>
</dbReference>
<proteinExistence type="predicted"/>